<feature type="region of interest" description="Disordered" evidence="5">
    <location>
        <begin position="470"/>
        <end position="706"/>
    </location>
</feature>
<keyword evidence="4 6" id="KW-0472">Membrane</keyword>
<dbReference type="GO" id="GO:0015095">
    <property type="term" value="F:magnesium ion transmembrane transporter activity"/>
    <property type="evidence" value="ECO:0007669"/>
    <property type="project" value="InterPro"/>
</dbReference>
<sequence>MASPNQTIANLTAAAATATANLTTPALSPSASPTTAEALASISASAAKLASSQAALASASAALTGSHTLTSPPSYKIIGIVLALVSGLFIGSSFVFKKKGLLVSQQKVIQNGGQVGESHAYLKSPMWWAGMSLMIVGEICNFVAYAFADAILVTPMGALSVVISAVLSSIFLKERLSFFGKVGCFLCVLGATIIAVNGPKDQAVSTIPEFERLFLAPGFLVFASIILVSAVLLIFVAAPRWGKTSMLVYITICSVIGGLSVVATQGLGASIITTFRGESQFKFWFMYFLIGFVVCTLLTEINYLNKALELYNTAMVTPTYYVMFTFSTLVTSIILFQGLKAPAADIITLVLGFMVICCGITLLQMSKVDPIELTGLDSKSAVFLAADKEVDTESGLGAEEPGVDGLRAFGGVIGSIHRNTLIARLSTASSLAAQSEQNSIRRRRQESYLTKLRQRNPEIGMVGLKRHSLWDRPVSDEPTEDLSRINSTHGTLSDHGRPLNPPLKHKSSNGAESLVVVASDDRRQSQSSNHLDSLPETLRSENISTTATIIHQSTTANPYGNESESRTIESSSRKVQQHQTTSTTGIIGQHLPTLREHPSRSSGEPGSTSNWTTSSIIHSASPSVRARNDSSSLTKTSSSRPPYSGNPSSSTGGTGTGPLPIGYERPNHNTRSSKERHSGKKKKFEEYDHTELQSLVGPSSASRSSSISSELSCSSVLDQSFGIVQNQSHSHLENHTNDDDDDGLTDQIRIVATNQHSSPPPSHLDVVHHYPASDLDQIRQNSLIPNRTIDDPLNLHQSSLP</sequence>
<feature type="transmembrane region" description="Helical" evidence="6">
    <location>
        <begin position="127"/>
        <end position="147"/>
    </location>
</feature>
<dbReference type="AlphaFoldDB" id="A0A0L0URP9"/>
<dbReference type="Proteomes" id="UP000054564">
    <property type="component" value="Unassembled WGS sequence"/>
</dbReference>
<feature type="transmembrane region" description="Helical" evidence="6">
    <location>
        <begin position="216"/>
        <end position="235"/>
    </location>
</feature>
<comment type="caution">
    <text evidence="7">The sequence shown here is derived from an EMBL/GenBank/DDBJ whole genome shotgun (WGS) entry which is preliminary data.</text>
</comment>
<dbReference type="OrthoDB" id="6428174at2759"/>
<keyword evidence="3 6" id="KW-1133">Transmembrane helix</keyword>
<keyword evidence="2 6" id="KW-0812">Transmembrane</keyword>
<dbReference type="SUPFAM" id="SSF103481">
    <property type="entry name" value="Multidrug resistance efflux transporter EmrE"/>
    <property type="match status" value="1"/>
</dbReference>
<feature type="transmembrane region" description="Helical" evidence="6">
    <location>
        <begin position="316"/>
        <end position="337"/>
    </location>
</feature>
<accession>A0A0L0URP9</accession>
<evidence type="ECO:0008006" key="9">
    <source>
        <dbReference type="Google" id="ProtNLM"/>
    </source>
</evidence>
<feature type="transmembrane region" description="Helical" evidence="6">
    <location>
        <begin position="343"/>
        <end position="363"/>
    </location>
</feature>
<feature type="compositionally biased region" description="Polar residues" evidence="5">
    <location>
        <begin position="540"/>
        <end position="560"/>
    </location>
</feature>
<dbReference type="InterPro" id="IPR037185">
    <property type="entry name" value="EmrE-like"/>
</dbReference>
<evidence type="ECO:0000256" key="2">
    <source>
        <dbReference type="ARBA" id="ARBA00022692"/>
    </source>
</evidence>
<feature type="compositionally biased region" description="Polar residues" evidence="5">
    <location>
        <begin position="600"/>
        <end position="622"/>
    </location>
</feature>
<feature type="transmembrane region" description="Helical" evidence="6">
    <location>
        <begin position="153"/>
        <end position="171"/>
    </location>
</feature>
<feature type="transmembrane region" description="Helical" evidence="6">
    <location>
        <begin position="77"/>
        <end position="96"/>
    </location>
</feature>
<feature type="transmembrane region" description="Helical" evidence="6">
    <location>
        <begin position="247"/>
        <end position="272"/>
    </location>
</feature>
<feature type="transmembrane region" description="Helical" evidence="6">
    <location>
        <begin position="284"/>
        <end position="304"/>
    </location>
</feature>
<protein>
    <recommendedName>
        <fullName evidence="9">DUF803-domain-containing protein</fullName>
    </recommendedName>
</protein>
<dbReference type="GO" id="GO:0016020">
    <property type="term" value="C:membrane"/>
    <property type="evidence" value="ECO:0007669"/>
    <property type="project" value="UniProtKB-SubCell"/>
</dbReference>
<evidence type="ECO:0000256" key="1">
    <source>
        <dbReference type="ARBA" id="ARBA00004141"/>
    </source>
</evidence>
<evidence type="ECO:0000313" key="7">
    <source>
        <dbReference type="EMBL" id="KNE89645.1"/>
    </source>
</evidence>
<name>A0A0L0URP9_9BASI</name>
<feature type="compositionally biased region" description="Low complexity" evidence="5">
    <location>
        <begin position="630"/>
        <end position="651"/>
    </location>
</feature>
<dbReference type="EMBL" id="AJIL01000311">
    <property type="protein sequence ID" value="KNE89645.1"/>
    <property type="molecule type" value="Genomic_DNA"/>
</dbReference>
<dbReference type="PANTHER" id="PTHR12570:SF92">
    <property type="entry name" value="SPICHTHYIN, ISOFORM B"/>
    <property type="match status" value="1"/>
</dbReference>
<evidence type="ECO:0000256" key="3">
    <source>
        <dbReference type="ARBA" id="ARBA00022989"/>
    </source>
</evidence>
<organism evidence="7 8">
    <name type="scientific">Puccinia striiformis f. sp. tritici PST-78</name>
    <dbReference type="NCBI Taxonomy" id="1165861"/>
    <lineage>
        <taxon>Eukaryota</taxon>
        <taxon>Fungi</taxon>
        <taxon>Dikarya</taxon>
        <taxon>Basidiomycota</taxon>
        <taxon>Pucciniomycotina</taxon>
        <taxon>Pucciniomycetes</taxon>
        <taxon>Pucciniales</taxon>
        <taxon>Pucciniaceae</taxon>
        <taxon>Puccinia</taxon>
    </lineage>
</organism>
<evidence type="ECO:0000256" key="6">
    <source>
        <dbReference type="SAM" id="Phobius"/>
    </source>
</evidence>
<evidence type="ECO:0000313" key="8">
    <source>
        <dbReference type="Proteomes" id="UP000054564"/>
    </source>
</evidence>
<evidence type="ECO:0000256" key="4">
    <source>
        <dbReference type="ARBA" id="ARBA00023136"/>
    </source>
</evidence>
<feature type="compositionally biased region" description="Low complexity" evidence="5">
    <location>
        <begin position="694"/>
        <end position="706"/>
    </location>
</feature>
<comment type="subcellular location">
    <subcellularLocation>
        <location evidence="1">Membrane</location>
        <topology evidence="1">Multi-pass membrane protein</topology>
    </subcellularLocation>
</comment>
<feature type="compositionally biased region" description="Polar residues" evidence="5">
    <location>
        <begin position="577"/>
        <end position="586"/>
    </location>
</feature>
<proteinExistence type="predicted"/>
<dbReference type="PANTHER" id="PTHR12570">
    <property type="match status" value="1"/>
</dbReference>
<feature type="transmembrane region" description="Helical" evidence="6">
    <location>
        <begin position="178"/>
        <end position="196"/>
    </location>
</feature>
<dbReference type="STRING" id="1165861.A0A0L0URP9"/>
<keyword evidence="8" id="KW-1185">Reference proteome</keyword>
<evidence type="ECO:0000256" key="5">
    <source>
        <dbReference type="SAM" id="MobiDB-lite"/>
    </source>
</evidence>
<reference evidence="8" key="1">
    <citation type="submission" date="2014-03" db="EMBL/GenBank/DDBJ databases">
        <title>The Genome Sequence of Puccinia striiformis f. sp. tritici PST-78.</title>
        <authorList>
            <consortium name="The Broad Institute Genome Sequencing Platform"/>
            <person name="Cuomo C."/>
            <person name="Hulbert S."/>
            <person name="Chen X."/>
            <person name="Walker B."/>
            <person name="Young S.K."/>
            <person name="Zeng Q."/>
            <person name="Gargeya S."/>
            <person name="Fitzgerald M."/>
            <person name="Haas B."/>
            <person name="Abouelleil A."/>
            <person name="Alvarado L."/>
            <person name="Arachchi H.M."/>
            <person name="Berlin A.M."/>
            <person name="Chapman S.B."/>
            <person name="Goldberg J."/>
            <person name="Griggs A."/>
            <person name="Gujja S."/>
            <person name="Hansen M."/>
            <person name="Howarth C."/>
            <person name="Imamovic A."/>
            <person name="Larimer J."/>
            <person name="McCowan C."/>
            <person name="Montmayeur A."/>
            <person name="Murphy C."/>
            <person name="Neiman D."/>
            <person name="Pearson M."/>
            <person name="Priest M."/>
            <person name="Roberts A."/>
            <person name="Saif S."/>
            <person name="Shea T."/>
            <person name="Sisk P."/>
            <person name="Sykes S."/>
            <person name="Wortman J."/>
            <person name="Nusbaum C."/>
            <person name="Birren B."/>
        </authorList>
    </citation>
    <scope>NUCLEOTIDE SEQUENCE [LARGE SCALE GENOMIC DNA]</scope>
    <source>
        <strain evidence="8">race PST-78</strain>
    </source>
</reference>
<dbReference type="InterPro" id="IPR008521">
    <property type="entry name" value="Mg_trans_NIPA"/>
</dbReference>
<gene>
    <name evidence="7" type="ORF">PSTG_16892</name>
</gene>
<dbReference type="Pfam" id="PF05653">
    <property type="entry name" value="Mg_trans_NIPA"/>
    <property type="match status" value="1"/>
</dbReference>